<evidence type="ECO:0000256" key="4">
    <source>
        <dbReference type="SAM" id="MobiDB-lite"/>
    </source>
</evidence>
<dbReference type="InterPro" id="IPR033749">
    <property type="entry name" value="Polyprenyl_synt_CS"/>
</dbReference>
<name>A0ABR1P012_DIAER</name>
<keyword evidence="1" id="KW-0808">Transferase</keyword>
<evidence type="ECO:0000313" key="6">
    <source>
        <dbReference type="Proteomes" id="UP001430848"/>
    </source>
</evidence>
<dbReference type="Pfam" id="PF00348">
    <property type="entry name" value="polyprenyl_synt"/>
    <property type="match status" value="1"/>
</dbReference>
<sequence>MKYGEAVVLHDDLGAALDIHDDRQLASGSKSEKLKKLVAEFLLDALSIDREKGILMVDSYRTKWLAIMEHPNTEEFFELDKYLAFRPENGGMDDEDLTSVDHIFQSIDSALVLTNDYYSWEREYAASLKVGAGRIVNSVDLIMRTQGVSAADAKQTIKEKIIFFEEEYVQRKTRFYEQFPKTSLSLRRWIETAGTIIAGNHYWCTRCPRHHSFASESSDSDAATSGSEESLSSFGSETSYHTSTPPPDSHEGESEKKDVLTQSDDEAVVVAPDTRPLGGHPWLKPDSMVLLAPCTYIGSMPSKGVRKSLIDALNTWLRVPKGSTTVIEDIVRLLHDASLILDDIEDNSPLRRGKPAVHSIFGHSQAINSANFMFVQAVAASRRLQSQTGIDVLLEDLQCLYLGQSLDLHWKYTLTCPTENEYLTMIDNKTGGMFRMLLRLMRAESLHYPNVSFDRMTLLFGRFFQIRDDYMNLTSGHYADQKGFCEDLDEGKFSYPIVYCLERSPEFKSHILGIFRQRPTALGGYAEPLPREARMHILNYMEDAGALEATLQFAGRLEDELMSEISRLEQITGETNPMLHILVIRLSMKGETHHRIGT</sequence>
<evidence type="ECO:0000256" key="3">
    <source>
        <dbReference type="ARBA" id="ARBA00022842"/>
    </source>
</evidence>
<keyword evidence="3" id="KW-0460">Magnesium</keyword>
<reference evidence="5 6" key="1">
    <citation type="submission" date="2024-02" db="EMBL/GenBank/DDBJ databases">
        <title>De novo assembly and annotation of 12 fungi associated with fruit tree decline syndrome in Ontario, Canada.</title>
        <authorList>
            <person name="Sulman M."/>
            <person name="Ellouze W."/>
            <person name="Ilyukhin E."/>
        </authorList>
    </citation>
    <scope>NUCLEOTIDE SEQUENCE [LARGE SCALE GENOMIC DNA]</scope>
    <source>
        <strain evidence="5 6">M169</strain>
    </source>
</reference>
<organism evidence="5 6">
    <name type="scientific">Diaporthe eres</name>
    <name type="common">Phomopsis oblonga</name>
    <dbReference type="NCBI Taxonomy" id="83184"/>
    <lineage>
        <taxon>Eukaryota</taxon>
        <taxon>Fungi</taxon>
        <taxon>Dikarya</taxon>
        <taxon>Ascomycota</taxon>
        <taxon>Pezizomycotina</taxon>
        <taxon>Sordariomycetes</taxon>
        <taxon>Sordariomycetidae</taxon>
        <taxon>Diaporthales</taxon>
        <taxon>Diaporthaceae</taxon>
        <taxon>Diaporthe</taxon>
        <taxon>Diaporthe eres species complex</taxon>
    </lineage>
</organism>
<evidence type="ECO:0000256" key="2">
    <source>
        <dbReference type="ARBA" id="ARBA00022723"/>
    </source>
</evidence>
<protein>
    <submittedName>
        <fullName evidence="5">Uncharacterized protein</fullName>
    </submittedName>
</protein>
<evidence type="ECO:0000313" key="5">
    <source>
        <dbReference type="EMBL" id="KAK7721995.1"/>
    </source>
</evidence>
<dbReference type="Gene3D" id="1.10.600.10">
    <property type="entry name" value="Farnesyl Diphosphate Synthase"/>
    <property type="match status" value="2"/>
</dbReference>
<dbReference type="PROSITE" id="PS00444">
    <property type="entry name" value="POLYPRENYL_SYNTHASE_2"/>
    <property type="match status" value="1"/>
</dbReference>
<dbReference type="PANTHER" id="PTHR12001">
    <property type="entry name" value="GERANYLGERANYL PYROPHOSPHATE SYNTHASE"/>
    <property type="match status" value="1"/>
</dbReference>
<dbReference type="PROSITE" id="PS00723">
    <property type="entry name" value="POLYPRENYL_SYNTHASE_1"/>
    <property type="match status" value="1"/>
</dbReference>
<gene>
    <name evidence="5" type="ORF">SLS63_009275</name>
</gene>
<dbReference type="Pfam" id="PF19086">
    <property type="entry name" value="Terpene_syn_C_2"/>
    <property type="match status" value="1"/>
</dbReference>
<keyword evidence="2" id="KW-0479">Metal-binding</keyword>
<dbReference type="Proteomes" id="UP001430848">
    <property type="component" value="Unassembled WGS sequence"/>
</dbReference>
<dbReference type="PANTHER" id="PTHR12001:SF72">
    <property type="entry name" value="THIJ_PFPI FAMILY PROTEIN (AFU_ORTHOLOGUE AFUA_3G01210)-RELATED"/>
    <property type="match status" value="1"/>
</dbReference>
<feature type="compositionally biased region" description="Low complexity" evidence="4">
    <location>
        <begin position="214"/>
        <end position="239"/>
    </location>
</feature>
<dbReference type="InterPro" id="IPR008949">
    <property type="entry name" value="Isoprenoid_synthase_dom_sf"/>
</dbReference>
<dbReference type="InterPro" id="IPR000092">
    <property type="entry name" value="Polyprenyl_synt"/>
</dbReference>
<feature type="compositionally biased region" description="Basic and acidic residues" evidence="4">
    <location>
        <begin position="248"/>
        <end position="259"/>
    </location>
</feature>
<dbReference type="SFLD" id="SFLDS00005">
    <property type="entry name" value="Isoprenoid_Synthase_Type_I"/>
    <property type="match status" value="1"/>
</dbReference>
<keyword evidence="6" id="KW-1185">Reference proteome</keyword>
<accession>A0ABR1P012</accession>
<dbReference type="EMBL" id="JAKNSF020000067">
    <property type="protein sequence ID" value="KAK7721995.1"/>
    <property type="molecule type" value="Genomic_DNA"/>
</dbReference>
<comment type="caution">
    <text evidence="5">The sequence shown here is derived from an EMBL/GenBank/DDBJ whole genome shotgun (WGS) entry which is preliminary data.</text>
</comment>
<proteinExistence type="predicted"/>
<evidence type="ECO:0000256" key="1">
    <source>
        <dbReference type="ARBA" id="ARBA00022679"/>
    </source>
</evidence>
<dbReference type="SUPFAM" id="SSF48576">
    <property type="entry name" value="Terpenoid synthases"/>
    <property type="match status" value="2"/>
</dbReference>
<feature type="region of interest" description="Disordered" evidence="4">
    <location>
        <begin position="214"/>
        <end position="262"/>
    </location>
</feature>